<organism evidence="1 2">
    <name type="scientific">Gigaspora margarita</name>
    <dbReference type="NCBI Taxonomy" id="4874"/>
    <lineage>
        <taxon>Eukaryota</taxon>
        <taxon>Fungi</taxon>
        <taxon>Fungi incertae sedis</taxon>
        <taxon>Mucoromycota</taxon>
        <taxon>Glomeromycotina</taxon>
        <taxon>Glomeromycetes</taxon>
        <taxon>Diversisporales</taxon>
        <taxon>Gigasporaceae</taxon>
        <taxon>Gigaspora</taxon>
    </lineage>
</organism>
<protein>
    <submittedName>
        <fullName evidence="1">35874_t:CDS:1</fullName>
    </submittedName>
</protein>
<evidence type="ECO:0000313" key="1">
    <source>
        <dbReference type="EMBL" id="CAG8751467.1"/>
    </source>
</evidence>
<dbReference type="Proteomes" id="UP000789901">
    <property type="component" value="Unassembled WGS sequence"/>
</dbReference>
<reference evidence="1 2" key="1">
    <citation type="submission" date="2021-06" db="EMBL/GenBank/DDBJ databases">
        <authorList>
            <person name="Kallberg Y."/>
            <person name="Tangrot J."/>
            <person name="Rosling A."/>
        </authorList>
    </citation>
    <scope>NUCLEOTIDE SEQUENCE [LARGE SCALE GENOMIC DNA]</scope>
    <source>
        <strain evidence="1 2">120-4 pot B 10/14</strain>
    </source>
</reference>
<proteinExistence type="predicted"/>
<sequence length="99" mass="11647">MDTNIPINWPTIKNNSVNEFEEVGYITKAFPILFPKGRADLRIAQYKQFRYFALNSIMRLRALENSKIYVRQNLEDAYLTVEDIQDLLYTNNLSVDQIV</sequence>
<dbReference type="EMBL" id="CAJVQB010011926">
    <property type="protein sequence ID" value="CAG8751467.1"/>
    <property type="molecule type" value="Genomic_DNA"/>
</dbReference>
<name>A0ABN7VAP0_GIGMA</name>
<evidence type="ECO:0000313" key="2">
    <source>
        <dbReference type="Proteomes" id="UP000789901"/>
    </source>
</evidence>
<comment type="caution">
    <text evidence="1">The sequence shown here is derived from an EMBL/GenBank/DDBJ whole genome shotgun (WGS) entry which is preliminary data.</text>
</comment>
<keyword evidence="2" id="KW-1185">Reference proteome</keyword>
<gene>
    <name evidence="1" type="ORF">GMARGA_LOCUS16439</name>
</gene>
<accession>A0ABN7VAP0</accession>